<comment type="caution">
    <text evidence="1">The sequence shown here is derived from an EMBL/GenBank/DDBJ whole genome shotgun (WGS) entry which is preliminary data.</text>
</comment>
<protein>
    <submittedName>
        <fullName evidence="1">Uncharacterized protein</fullName>
    </submittedName>
</protein>
<dbReference type="AlphaFoldDB" id="A0A0F9AXU7"/>
<name>A0A0F9AXU7_9ZZZZ</name>
<organism evidence="1">
    <name type="scientific">marine sediment metagenome</name>
    <dbReference type="NCBI Taxonomy" id="412755"/>
    <lineage>
        <taxon>unclassified sequences</taxon>
        <taxon>metagenomes</taxon>
        <taxon>ecological metagenomes</taxon>
    </lineage>
</organism>
<dbReference type="EMBL" id="LAZR01040452">
    <property type="protein sequence ID" value="KKL14454.1"/>
    <property type="molecule type" value="Genomic_DNA"/>
</dbReference>
<evidence type="ECO:0000313" key="1">
    <source>
        <dbReference type="EMBL" id="KKL14454.1"/>
    </source>
</evidence>
<gene>
    <name evidence="1" type="ORF">LCGC14_2515510</name>
</gene>
<accession>A0A0F9AXU7</accession>
<proteinExistence type="predicted"/>
<reference evidence="1" key="1">
    <citation type="journal article" date="2015" name="Nature">
        <title>Complex archaea that bridge the gap between prokaryotes and eukaryotes.</title>
        <authorList>
            <person name="Spang A."/>
            <person name="Saw J.H."/>
            <person name="Jorgensen S.L."/>
            <person name="Zaremba-Niedzwiedzka K."/>
            <person name="Martijn J."/>
            <person name="Lind A.E."/>
            <person name="van Eijk R."/>
            <person name="Schleper C."/>
            <person name="Guy L."/>
            <person name="Ettema T.J."/>
        </authorList>
    </citation>
    <scope>NUCLEOTIDE SEQUENCE</scope>
</reference>
<sequence>MKTFDVAYEWFINEETQLEMHRWMDKNIKHYYRRHYKCCDIYCFKDELDAVAFKLRWS</sequence>